<sequence>MARSRQNGFAGASEPVACGRGQGWGRCARTGLLLGGPLLGIAQQQARGMQLIADELLFDTAHVMHRNAGSALCAYPRLDSPTKQSTRLSMQGAQVTHHMKVILAGQLCNVAAAHRDGWHPMRRLIRQNFTSHRSLHDQCRAGKDASSLHEMRQQQSHPFPETEHQRRARLRRVRRTGDHKGSRKASSALPPDGIRQRERDVAPAEEGADAESPAPGSVRGEADGTPRTERPTEQSAPAPERHQGAKQSIACRASVWVK</sequence>
<evidence type="ECO:0000313" key="2">
    <source>
        <dbReference type="EMBL" id="EED68256.1"/>
    </source>
</evidence>
<dbReference type="Proteomes" id="UP000003039">
    <property type="component" value="Unassembled WGS sequence"/>
</dbReference>
<accession>B7X0S5</accession>
<feature type="compositionally biased region" description="Basic and acidic residues" evidence="1">
    <location>
        <begin position="220"/>
        <end position="232"/>
    </location>
</feature>
<comment type="caution">
    <text evidence="2">The sequence shown here is derived from an EMBL/GenBank/DDBJ whole genome shotgun (WGS) entry which is preliminary data.</text>
</comment>
<feature type="compositionally biased region" description="Basic and acidic residues" evidence="1">
    <location>
        <begin position="134"/>
        <end position="152"/>
    </location>
</feature>
<gene>
    <name evidence="2" type="ORF">CtesDRAFT_PD3203</name>
</gene>
<reference evidence="2 3" key="1">
    <citation type="journal article" date="2004" name="Appl. Environ. Microbiol.">
        <title>Mineralization of individual congeners of linear alkylbenzenesulfonate by defined pairs of heterotrophic bacteria.</title>
        <authorList>
            <person name="Schleheck D."/>
            <person name="Knepper T.P."/>
            <person name="Fischer K."/>
            <person name="Cook A.M."/>
        </authorList>
    </citation>
    <scope>NUCLEOTIDE SEQUENCE [LARGE SCALE GENOMIC DNA]</scope>
    <source>
        <strain evidence="3">DSM 14576 / KF-1</strain>
    </source>
</reference>
<dbReference type="AlphaFoldDB" id="B7X0S5"/>
<feature type="region of interest" description="Disordered" evidence="1">
    <location>
        <begin position="133"/>
        <end position="258"/>
    </location>
</feature>
<protein>
    <submittedName>
        <fullName evidence="2">Uncharacterized protein</fullName>
    </submittedName>
</protein>
<proteinExistence type="predicted"/>
<evidence type="ECO:0000256" key="1">
    <source>
        <dbReference type="SAM" id="MobiDB-lite"/>
    </source>
</evidence>
<name>B7X0S5_COMTK</name>
<dbReference type="EMBL" id="AAUJ02000001">
    <property type="protein sequence ID" value="EED68256.1"/>
    <property type="molecule type" value="Genomic_DNA"/>
</dbReference>
<organism evidence="2 3">
    <name type="scientific">Comamonas testosteroni (strain DSM 14576 / KF-1)</name>
    <name type="common">Pseudomonas testosteroni</name>
    <dbReference type="NCBI Taxonomy" id="399795"/>
    <lineage>
        <taxon>Bacteria</taxon>
        <taxon>Pseudomonadati</taxon>
        <taxon>Pseudomonadota</taxon>
        <taxon>Betaproteobacteria</taxon>
        <taxon>Burkholderiales</taxon>
        <taxon>Comamonadaceae</taxon>
        <taxon>Comamonas</taxon>
    </lineage>
</organism>
<evidence type="ECO:0000313" key="3">
    <source>
        <dbReference type="Proteomes" id="UP000003039"/>
    </source>
</evidence>